<name>A0ABS4DJK4_9GAMM</name>
<protein>
    <submittedName>
        <fullName evidence="3">SCO family protein</fullName>
    </submittedName>
</protein>
<dbReference type="PANTHER" id="PTHR12151:SF25">
    <property type="entry name" value="LINALOOL DEHYDRATASE_ISOMERASE DOMAIN-CONTAINING PROTEIN"/>
    <property type="match status" value="1"/>
</dbReference>
<dbReference type="InterPro" id="IPR036249">
    <property type="entry name" value="Thioredoxin-like_sf"/>
</dbReference>
<evidence type="ECO:0000256" key="1">
    <source>
        <dbReference type="ARBA" id="ARBA00010996"/>
    </source>
</evidence>
<evidence type="ECO:0000313" key="3">
    <source>
        <dbReference type="EMBL" id="MBP1473205.1"/>
    </source>
</evidence>
<gene>
    <name evidence="3" type="ORF">J7I44_02780</name>
</gene>
<accession>A0ABS4DJK4</accession>
<dbReference type="EMBL" id="JAGJRS010000007">
    <property type="protein sequence ID" value="MBP1473205.1"/>
    <property type="molecule type" value="Genomic_DNA"/>
</dbReference>
<organism evidence="3 4">
    <name type="scientific">Frateuria flava</name>
    <dbReference type="NCBI Taxonomy" id="2821489"/>
    <lineage>
        <taxon>Bacteria</taxon>
        <taxon>Pseudomonadati</taxon>
        <taxon>Pseudomonadota</taxon>
        <taxon>Gammaproteobacteria</taxon>
        <taxon>Lysobacterales</taxon>
        <taxon>Rhodanobacteraceae</taxon>
        <taxon>Frateuria</taxon>
    </lineage>
</organism>
<feature type="chain" id="PRO_5045875031" evidence="2">
    <location>
        <begin position="20"/>
        <end position="185"/>
    </location>
</feature>
<comment type="caution">
    <text evidence="3">The sequence shown here is derived from an EMBL/GenBank/DDBJ whole genome shotgun (WGS) entry which is preliminary data.</text>
</comment>
<dbReference type="Proteomes" id="UP000823790">
    <property type="component" value="Unassembled WGS sequence"/>
</dbReference>
<evidence type="ECO:0000313" key="4">
    <source>
        <dbReference type="Proteomes" id="UP000823790"/>
    </source>
</evidence>
<reference evidence="3 4" key="1">
    <citation type="submission" date="2021-04" db="EMBL/GenBank/DDBJ databases">
        <authorList>
            <person name="Huq M.A."/>
        </authorList>
    </citation>
    <scope>NUCLEOTIDE SEQUENCE [LARGE SCALE GENOMIC DNA]</scope>
    <source>
        <strain evidence="3 4">MAH-13</strain>
    </source>
</reference>
<dbReference type="InterPro" id="IPR003782">
    <property type="entry name" value="SCO1/SenC"/>
</dbReference>
<comment type="similarity">
    <text evidence="1">Belongs to the SCO1/2 family.</text>
</comment>
<sequence length="185" mass="20157">MKRLLLLLLILFASAAAHAASPLPSDSLYQLSVPLTDQDGHAAPFAARRGTPQIVSMFYTTCTMVCPMIIDTMKATRRAAGEPTDLRLLAVSFDPGRDDVDALRRYAAAHKLDLRWWTLARTAPQDTRSLAALLGVQYRKLPDGEFNHSSALLLLDADGRIVARTNIIGRTDPEFVAAVRKATGG</sequence>
<dbReference type="SUPFAM" id="SSF52833">
    <property type="entry name" value="Thioredoxin-like"/>
    <property type="match status" value="1"/>
</dbReference>
<keyword evidence="2" id="KW-0732">Signal</keyword>
<dbReference type="Gene3D" id="3.40.30.10">
    <property type="entry name" value="Glutaredoxin"/>
    <property type="match status" value="1"/>
</dbReference>
<dbReference type="Pfam" id="PF02630">
    <property type="entry name" value="SCO1-SenC"/>
    <property type="match status" value="1"/>
</dbReference>
<proteinExistence type="inferred from homology"/>
<evidence type="ECO:0000256" key="2">
    <source>
        <dbReference type="SAM" id="SignalP"/>
    </source>
</evidence>
<feature type="signal peptide" evidence="2">
    <location>
        <begin position="1"/>
        <end position="19"/>
    </location>
</feature>
<dbReference type="CDD" id="cd02968">
    <property type="entry name" value="SCO"/>
    <property type="match status" value="1"/>
</dbReference>
<keyword evidence="4" id="KW-1185">Reference proteome</keyword>
<dbReference type="PANTHER" id="PTHR12151">
    <property type="entry name" value="ELECTRON TRANSPORT PROTIN SCO1/SENC FAMILY MEMBER"/>
    <property type="match status" value="1"/>
</dbReference>
<dbReference type="RefSeq" id="WP_209615363.1">
    <property type="nucleotide sequence ID" value="NZ_JAGJRS010000007.1"/>
</dbReference>